<protein>
    <recommendedName>
        <fullName evidence="2">Heterokaryon incompatibility domain-containing protein</fullName>
    </recommendedName>
</protein>
<dbReference type="EMBL" id="KN848062">
    <property type="protein sequence ID" value="KIY04150.1"/>
    <property type="molecule type" value="Genomic_DNA"/>
</dbReference>
<dbReference type="InterPro" id="IPR010730">
    <property type="entry name" value="HET"/>
</dbReference>
<dbReference type="VEuPathDB" id="FungiDB:Z520_00842"/>
<evidence type="ECO:0000313" key="3">
    <source>
        <dbReference type="EMBL" id="KIY04150.1"/>
    </source>
</evidence>
<evidence type="ECO:0000256" key="1">
    <source>
        <dbReference type="SAM" id="MobiDB-lite"/>
    </source>
</evidence>
<keyword evidence="4" id="KW-1185">Reference proteome</keyword>
<dbReference type="PANTHER" id="PTHR33112:SF16">
    <property type="entry name" value="HETEROKARYON INCOMPATIBILITY DOMAIN-CONTAINING PROTEIN"/>
    <property type="match status" value="1"/>
</dbReference>
<dbReference type="AlphaFoldDB" id="A0A0D2KKX9"/>
<reference evidence="3 4" key="1">
    <citation type="submission" date="2015-01" db="EMBL/GenBank/DDBJ databases">
        <title>The Genome Sequence of Fonsecaea multimorphosa CBS 102226.</title>
        <authorList>
            <consortium name="The Broad Institute Genomics Platform"/>
            <person name="Cuomo C."/>
            <person name="de Hoog S."/>
            <person name="Gorbushina A."/>
            <person name="Stielow B."/>
            <person name="Teixiera M."/>
            <person name="Abouelleil A."/>
            <person name="Chapman S.B."/>
            <person name="Priest M."/>
            <person name="Young S.K."/>
            <person name="Wortman J."/>
            <person name="Nusbaum C."/>
            <person name="Birren B."/>
        </authorList>
    </citation>
    <scope>NUCLEOTIDE SEQUENCE [LARGE SCALE GENOMIC DNA]</scope>
    <source>
        <strain evidence="3 4">CBS 102226</strain>
    </source>
</reference>
<evidence type="ECO:0000259" key="2">
    <source>
        <dbReference type="Pfam" id="PF06985"/>
    </source>
</evidence>
<dbReference type="GeneID" id="27706588"/>
<name>A0A0D2KKX9_9EURO</name>
<accession>A0A0D2KKX9</accession>
<dbReference type="OrthoDB" id="5125733at2759"/>
<dbReference type="Pfam" id="PF06985">
    <property type="entry name" value="HET"/>
    <property type="match status" value="1"/>
</dbReference>
<dbReference type="PANTHER" id="PTHR33112">
    <property type="entry name" value="DOMAIN PROTEIN, PUTATIVE-RELATED"/>
    <property type="match status" value="1"/>
</dbReference>
<sequence length="726" mass="82418">MPLAIQTPLPPDFPPVHSCQHCEKLILVPDAESLVDRRNGEKWASFDPDLTVGEARKLAKSGCRFCEYVSSKSYRRDKCTVHYRLFGHEGKWENIQFGTYNPKDDDDDDLRYEGDIVVSALIETYELIAIPGNPASDIVSRSPINVEPGSSETFEMVRSWYQTCTETHAGCPIPPTKRMPDRVISIDDGQPEFKLHLLETNGLVHPLPPYAALSYCWGGDQVIKTTNATLDQFRVEIDFKKLPTTIRHAVTTTYELGLRYLFVDAFCIIQDNDEDKQHQISQMPSIYSEASVTIIAARARNVEDGFLQNRPSSLDQLSTWKSRYENMFSMSLRCPGGKIGSAILIGRGNDRVTEPIHNRAWALQEQMLARRVLHYGQDQIIWNCWSVDELVDGWLANWSMNKDQQGKGLEIFRPRFPRGEVPNLIINTEAVQDDSVKQKILEQWYDLVRKYSLRKLSLPADKLLAIGAIAERVGVALHDDYLAGLWKSCLPRNLSWFVWFKKHTRPEEVRAPSWSWAAVDGEIGKFVNMGRPCELELIDCHVELLSPTAPYGAVKGGHLTIRGRLRRALLFNVPRSTAKNDYQGLCHIKEPGQEGIGSMVPICFDAVEKEFDTSDIINVAFLKAYGHKSGFCSGLVLRDLGGQRFSRLGLFGRPSRVWRTYGNIGLDGEIVEEMMEEDSGEEDSGEEDSGEEDSGEEDFGEEYSLLYRYWMEDFNEYSQVEEITII</sequence>
<feature type="region of interest" description="Disordered" evidence="1">
    <location>
        <begin position="675"/>
        <end position="699"/>
    </location>
</feature>
<proteinExistence type="predicted"/>
<evidence type="ECO:0000313" key="4">
    <source>
        <dbReference type="Proteomes" id="UP000053411"/>
    </source>
</evidence>
<dbReference type="RefSeq" id="XP_016638272.1">
    <property type="nucleotide sequence ID" value="XM_016771362.1"/>
</dbReference>
<feature type="domain" description="Heterokaryon incompatibility" evidence="2">
    <location>
        <begin position="210"/>
        <end position="365"/>
    </location>
</feature>
<dbReference type="Proteomes" id="UP000053411">
    <property type="component" value="Unassembled WGS sequence"/>
</dbReference>
<gene>
    <name evidence="3" type="ORF">Z520_00842</name>
</gene>
<dbReference type="STRING" id="1442371.A0A0D2KKX9"/>
<organism evidence="3 4">
    <name type="scientific">Fonsecaea multimorphosa CBS 102226</name>
    <dbReference type="NCBI Taxonomy" id="1442371"/>
    <lineage>
        <taxon>Eukaryota</taxon>
        <taxon>Fungi</taxon>
        <taxon>Dikarya</taxon>
        <taxon>Ascomycota</taxon>
        <taxon>Pezizomycotina</taxon>
        <taxon>Eurotiomycetes</taxon>
        <taxon>Chaetothyriomycetidae</taxon>
        <taxon>Chaetothyriales</taxon>
        <taxon>Herpotrichiellaceae</taxon>
        <taxon>Fonsecaea</taxon>
    </lineage>
</organism>